<dbReference type="KEGG" id="tcd:AAIA72_08300"/>
<keyword evidence="2" id="KW-0378">Hydrolase</keyword>
<dbReference type="InterPro" id="IPR051044">
    <property type="entry name" value="MAG_DAG_Lipase"/>
</dbReference>
<dbReference type="InterPro" id="IPR029058">
    <property type="entry name" value="AB_hydrolase_fold"/>
</dbReference>
<accession>A0AB39V0M6</accession>
<name>A0AB39V0M6_9GAMM</name>
<dbReference type="InterPro" id="IPR022742">
    <property type="entry name" value="Hydrolase_4"/>
</dbReference>
<sequence length="293" mass="33553">MRVPAPADIGWQRHEVIASLSSWDAATDLDAASSPTPVIRYLDYYGLWFGGDVSQRIGTLNACGYRVVVHRYVPPGARGTVLVVHGYFDHVGLYRHLIRFLVEEGYAVVTWDQPGHGLSSGELVAIESFRTYQGVLDAVLDAQGDDLPPWQGAVGQSTGCAALTEYILAHRADEAWRRLPRYIFLAPLLRPTRYRKARIMYRLISPFRRIWKREFSVNSHDPDFIRFLQTQDPLQPRVLSVRWVGALERWVRRVEHAPRYRVYLWRLSRGTRMARWTGSTICPSTSACFRVPV</sequence>
<organism evidence="2">
    <name type="scientific">Thermohahella caldifontis</name>
    <dbReference type="NCBI Taxonomy" id="3142973"/>
    <lineage>
        <taxon>Bacteria</taxon>
        <taxon>Pseudomonadati</taxon>
        <taxon>Pseudomonadota</taxon>
        <taxon>Gammaproteobacteria</taxon>
        <taxon>Oceanospirillales</taxon>
        <taxon>Hahellaceae</taxon>
        <taxon>Thermohahella</taxon>
    </lineage>
</organism>
<proteinExistence type="predicted"/>
<dbReference type="PANTHER" id="PTHR11614">
    <property type="entry name" value="PHOSPHOLIPASE-RELATED"/>
    <property type="match status" value="1"/>
</dbReference>
<dbReference type="EMBL" id="CP154858">
    <property type="protein sequence ID" value="XDT73958.1"/>
    <property type="molecule type" value="Genomic_DNA"/>
</dbReference>
<dbReference type="Pfam" id="PF12146">
    <property type="entry name" value="Hydrolase_4"/>
    <property type="match status" value="1"/>
</dbReference>
<reference evidence="2" key="1">
    <citation type="submission" date="2024-05" db="EMBL/GenBank/DDBJ databases">
        <title>Genome sequencing of novel strain.</title>
        <authorList>
            <person name="Ganbat D."/>
            <person name="Ganbat S."/>
            <person name="Lee S.-J."/>
        </authorList>
    </citation>
    <scope>NUCLEOTIDE SEQUENCE</scope>
    <source>
        <strain evidence="2">SMD15-11</strain>
    </source>
</reference>
<evidence type="ECO:0000313" key="2">
    <source>
        <dbReference type="EMBL" id="XDT73958.1"/>
    </source>
</evidence>
<gene>
    <name evidence="2" type="ORF">AAIA72_08300</name>
</gene>
<dbReference type="SUPFAM" id="SSF53474">
    <property type="entry name" value="alpha/beta-Hydrolases"/>
    <property type="match status" value="1"/>
</dbReference>
<protein>
    <submittedName>
        <fullName evidence="2">Alpha/beta hydrolase</fullName>
    </submittedName>
</protein>
<dbReference type="Gene3D" id="3.40.50.1820">
    <property type="entry name" value="alpha/beta hydrolase"/>
    <property type="match status" value="1"/>
</dbReference>
<feature type="domain" description="Serine aminopeptidase S33" evidence="1">
    <location>
        <begin position="77"/>
        <end position="255"/>
    </location>
</feature>
<dbReference type="GO" id="GO:0016787">
    <property type="term" value="F:hydrolase activity"/>
    <property type="evidence" value="ECO:0007669"/>
    <property type="project" value="UniProtKB-KW"/>
</dbReference>
<dbReference type="AlphaFoldDB" id="A0AB39V0M6"/>
<evidence type="ECO:0000259" key="1">
    <source>
        <dbReference type="Pfam" id="PF12146"/>
    </source>
</evidence>
<dbReference type="RefSeq" id="WP_369602932.1">
    <property type="nucleotide sequence ID" value="NZ_CP154858.1"/>
</dbReference>